<dbReference type="AlphaFoldDB" id="A0A9X8N9A3"/>
<evidence type="ECO:0000259" key="4">
    <source>
        <dbReference type="Pfam" id="PF13613"/>
    </source>
</evidence>
<feature type="domain" description="Transposase Helix-turn-helix" evidence="4">
    <location>
        <begin position="31"/>
        <end position="78"/>
    </location>
</feature>
<dbReference type="GO" id="GO:0004519">
    <property type="term" value="F:endonuclease activity"/>
    <property type="evidence" value="ECO:0007669"/>
    <property type="project" value="UniProtKB-KW"/>
</dbReference>
<comment type="cofactor">
    <cofactor evidence="1">
        <name>a divalent metal cation</name>
        <dbReference type="ChEBI" id="CHEBI:60240"/>
    </cofactor>
</comment>
<gene>
    <name evidence="5" type="ORF">SAMN05216268_13632</name>
</gene>
<organism evidence="5 6">
    <name type="scientific">Streptomyces yunnanensis</name>
    <dbReference type="NCBI Taxonomy" id="156453"/>
    <lineage>
        <taxon>Bacteria</taxon>
        <taxon>Bacillati</taxon>
        <taxon>Actinomycetota</taxon>
        <taxon>Actinomycetes</taxon>
        <taxon>Kitasatosporales</taxon>
        <taxon>Streptomycetaceae</taxon>
        <taxon>Streptomyces</taxon>
    </lineage>
</organism>
<dbReference type="EMBL" id="FRBK01000036">
    <property type="protein sequence ID" value="SHN32491.1"/>
    <property type="molecule type" value="Genomic_DNA"/>
</dbReference>
<evidence type="ECO:0000313" key="5">
    <source>
        <dbReference type="EMBL" id="SHN32491.1"/>
    </source>
</evidence>
<feature type="domain" description="DDE Tnp4" evidence="3">
    <location>
        <begin position="100"/>
        <end position="244"/>
    </location>
</feature>
<evidence type="ECO:0000256" key="2">
    <source>
        <dbReference type="ARBA" id="ARBA00022723"/>
    </source>
</evidence>
<dbReference type="InterPro" id="IPR027806">
    <property type="entry name" value="HARBI1_dom"/>
</dbReference>
<evidence type="ECO:0000259" key="3">
    <source>
        <dbReference type="Pfam" id="PF13359"/>
    </source>
</evidence>
<dbReference type="InterPro" id="IPR027805">
    <property type="entry name" value="Transposase_HTH_dom"/>
</dbReference>
<evidence type="ECO:0000256" key="1">
    <source>
        <dbReference type="ARBA" id="ARBA00001968"/>
    </source>
</evidence>
<dbReference type="Proteomes" id="UP000184388">
    <property type="component" value="Unassembled WGS sequence"/>
</dbReference>
<keyword evidence="5" id="KW-0378">Hydrolase</keyword>
<dbReference type="Pfam" id="PF13613">
    <property type="entry name" value="HTH_Tnp_4"/>
    <property type="match status" value="1"/>
</dbReference>
<accession>A0A9X8N9A3</accession>
<keyword evidence="2" id="KW-0479">Metal-binding</keyword>
<proteinExistence type="predicted"/>
<sequence length="388" mass="42855">MIAYPAALDLPHALVEAVTMLTVLREGDRRCKLRPHQRALVALVYLCQHTTLAQIAAGFRISVGTAHAYVRSVLTLLALGAPSLTAALREVKTTAEYALVDGTLVVCDRVGDARVDYSGKHRRHGANLQVVTAPGGTILWISRVLPGRTHDITAARRHRTINTCRRLGIPVLADLGYLDAGGTFTVPHRHRPRQELTARQWPVNKAHARLRYPVERSMASLKTWHLPPRPLQPRLAHTAAQAVLTLESYRWKGSVKYRVPREAIADMMFTLHRRPETRTIGVCPFGAHEVPGGAVSERRPHWSTQATTSFSAFARAAVAGYSCVSQTDTFAWSCRWERRSGRCGEKPCRRNHLPTPRSVITTPVTIRTSSATKARVHNGTPINSSSGV</sequence>
<reference evidence="6" key="1">
    <citation type="submission" date="2016-11" db="EMBL/GenBank/DDBJ databases">
        <authorList>
            <person name="Jaros S."/>
            <person name="Januszkiewicz K."/>
            <person name="Wedrychowicz H."/>
        </authorList>
    </citation>
    <scope>NUCLEOTIDE SEQUENCE [LARGE SCALE GENOMIC DNA]</scope>
    <source>
        <strain evidence="6">CGMCC 4.3555</strain>
    </source>
</reference>
<protein>
    <submittedName>
        <fullName evidence="5">Helix-turn-helix of DDE superfamily endonuclease</fullName>
    </submittedName>
</protein>
<name>A0A9X8N9A3_9ACTN</name>
<evidence type="ECO:0000313" key="6">
    <source>
        <dbReference type="Proteomes" id="UP000184388"/>
    </source>
</evidence>
<keyword evidence="5" id="KW-0255">Endonuclease</keyword>
<comment type="caution">
    <text evidence="5">The sequence shown here is derived from an EMBL/GenBank/DDBJ whole genome shotgun (WGS) entry which is preliminary data.</text>
</comment>
<dbReference type="GO" id="GO:0046872">
    <property type="term" value="F:metal ion binding"/>
    <property type="evidence" value="ECO:0007669"/>
    <property type="project" value="UniProtKB-KW"/>
</dbReference>
<dbReference type="Pfam" id="PF13359">
    <property type="entry name" value="DDE_Tnp_4"/>
    <property type="match status" value="1"/>
</dbReference>
<keyword evidence="5" id="KW-0540">Nuclease</keyword>